<feature type="transmembrane region" description="Helical" evidence="1">
    <location>
        <begin position="50"/>
        <end position="72"/>
    </location>
</feature>
<proteinExistence type="predicted"/>
<evidence type="ECO:0000256" key="1">
    <source>
        <dbReference type="SAM" id="Phobius"/>
    </source>
</evidence>
<gene>
    <name evidence="2" type="ORF">A6M13_06600</name>
</gene>
<sequence length="78" mass="8603">MFLALLALYSVAIIALLFGGYLYPIVFVGLTILVAITIRKAPKPKEKGNILLFLRDLLGIACIILAYIIVFANHELMP</sequence>
<dbReference type="EMBL" id="MASJ01000039">
    <property type="protein sequence ID" value="OCS83066.1"/>
    <property type="molecule type" value="Genomic_DNA"/>
</dbReference>
<evidence type="ECO:0000313" key="3">
    <source>
        <dbReference type="Proteomes" id="UP000093199"/>
    </source>
</evidence>
<feature type="transmembrane region" description="Helical" evidence="1">
    <location>
        <begin position="6"/>
        <end position="38"/>
    </location>
</feature>
<keyword evidence="1" id="KW-0812">Transmembrane</keyword>
<keyword evidence="3" id="KW-1185">Reference proteome</keyword>
<dbReference type="OrthoDB" id="9850443at2"/>
<organism evidence="2 3">
    <name type="scientific">Caryophanon tenue</name>
    <dbReference type="NCBI Taxonomy" id="33978"/>
    <lineage>
        <taxon>Bacteria</taxon>
        <taxon>Bacillati</taxon>
        <taxon>Bacillota</taxon>
        <taxon>Bacilli</taxon>
        <taxon>Bacillales</taxon>
        <taxon>Caryophanaceae</taxon>
        <taxon>Caryophanon</taxon>
    </lineage>
</organism>
<dbReference type="Proteomes" id="UP000093199">
    <property type="component" value="Unassembled WGS sequence"/>
</dbReference>
<evidence type="ECO:0000313" key="2">
    <source>
        <dbReference type="EMBL" id="OCS83066.1"/>
    </source>
</evidence>
<keyword evidence="1" id="KW-1133">Transmembrane helix</keyword>
<dbReference type="AlphaFoldDB" id="A0A1C0Y7C7"/>
<protein>
    <submittedName>
        <fullName evidence="2">Uncharacterized protein</fullName>
    </submittedName>
</protein>
<name>A0A1C0Y7C7_9BACL</name>
<accession>A0A1C0Y7C7</accession>
<dbReference type="RefSeq" id="WP_066548103.1">
    <property type="nucleotide sequence ID" value="NZ_MASJ01000039.1"/>
</dbReference>
<keyword evidence="1" id="KW-0472">Membrane</keyword>
<reference evidence="2 3" key="1">
    <citation type="submission" date="2016-07" db="EMBL/GenBank/DDBJ databases">
        <title>Caryophanon tenue genome sequencing.</title>
        <authorList>
            <person name="Verma A."/>
            <person name="Pal Y."/>
            <person name="Krishnamurthi S."/>
        </authorList>
    </citation>
    <scope>NUCLEOTIDE SEQUENCE [LARGE SCALE GENOMIC DNA]</scope>
    <source>
        <strain evidence="2 3">DSM 14152</strain>
    </source>
</reference>
<dbReference type="STRING" id="33978.A6M13_06600"/>
<comment type="caution">
    <text evidence="2">The sequence shown here is derived from an EMBL/GenBank/DDBJ whole genome shotgun (WGS) entry which is preliminary data.</text>
</comment>